<feature type="transmembrane region" description="Helical" evidence="1">
    <location>
        <begin position="53"/>
        <end position="75"/>
    </location>
</feature>
<sequence length="121" mass="12104">MTMNGSVRRRRSLVTLAAAMVAIGVLFVLGQGYTAAVARSCGTPRPAVPGAMLPLGIVAVALALVSVVLVVAAVRAERGRRFGSGDFLLAAAGVLVTLFGAYFGVAAVLMELSAGPVSCGG</sequence>
<evidence type="ECO:0000256" key="1">
    <source>
        <dbReference type="SAM" id="Phobius"/>
    </source>
</evidence>
<evidence type="ECO:0000313" key="2">
    <source>
        <dbReference type="EMBL" id="GID59813.1"/>
    </source>
</evidence>
<proteinExistence type="predicted"/>
<organism evidence="2 3">
    <name type="scientific">Actinoplanes couchii</name>
    <dbReference type="NCBI Taxonomy" id="403638"/>
    <lineage>
        <taxon>Bacteria</taxon>
        <taxon>Bacillati</taxon>
        <taxon>Actinomycetota</taxon>
        <taxon>Actinomycetes</taxon>
        <taxon>Micromonosporales</taxon>
        <taxon>Micromonosporaceae</taxon>
        <taxon>Actinoplanes</taxon>
    </lineage>
</organism>
<protein>
    <submittedName>
        <fullName evidence="2">Uncharacterized protein</fullName>
    </submittedName>
</protein>
<dbReference type="Proteomes" id="UP000612282">
    <property type="component" value="Unassembled WGS sequence"/>
</dbReference>
<keyword evidence="3" id="KW-1185">Reference proteome</keyword>
<comment type="caution">
    <text evidence="2">The sequence shown here is derived from an EMBL/GenBank/DDBJ whole genome shotgun (WGS) entry which is preliminary data.</text>
</comment>
<reference evidence="2 3" key="1">
    <citation type="submission" date="2021-01" db="EMBL/GenBank/DDBJ databases">
        <title>Whole genome shotgun sequence of Actinoplanes couchii NBRC 106145.</title>
        <authorList>
            <person name="Komaki H."/>
            <person name="Tamura T."/>
        </authorList>
    </citation>
    <scope>NUCLEOTIDE SEQUENCE [LARGE SCALE GENOMIC DNA]</scope>
    <source>
        <strain evidence="2 3">NBRC 106145</strain>
    </source>
</reference>
<gene>
    <name evidence="2" type="ORF">Aco03nite_082170</name>
</gene>
<keyword evidence="1" id="KW-1133">Transmembrane helix</keyword>
<feature type="transmembrane region" description="Helical" evidence="1">
    <location>
        <begin position="87"/>
        <end position="110"/>
    </location>
</feature>
<keyword evidence="1" id="KW-0812">Transmembrane</keyword>
<name>A0ABQ3XMS9_9ACTN</name>
<dbReference type="EMBL" id="BOMG01000102">
    <property type="protein sequence ID" value="GID59813.1"/>
    <property type="molecule type" value="Genomic_DNA"/>
</dbReference>
<evidence type="ECO:0000313" key="3">
    <source>
        <dbReference type="Proteomes" id="UP000612282"/>
    </source>
</evidence>
<accession>A0ABQ3XMS9</accession>
<keyword evidence="1" id="KW-0472">Membrane</keyword>
<feature type="transmembrane region" description="Helical" evidence="1">
    <location>
        <begin position="12"/>
        <end position="33"/>
    </location>
</feature>